<dbReference type="InterPro" id="IPR000157">
    <property type="entry name" value="TIR_dom"/>
</dbReference>
<organism evidence="2 3">
    <name type="scientific">Thlaspi arvense</name>
    <name type="common">Field penny-cress</name>
    <dbReference type="NCBI Taxonomy" id="13288"/>
    <lineage>
        <taxon>Eukaryota</taxon>
        <taxon>Viridiplantae</taxon>
        <taxon>Streptophyta</taxon>
        <taxon>Embryophyta</taxon>
        <taxon>Tracheophyta</taxon>
        <taxon>Spermatophyta</taxon>
        <taxon>Magnoliopsida</taxon>
        <taxon>eudicotyledons</taxon>
        <taxon>Gunneridae</taxon>
        <taxon>Pentapetalae</taxon>
        <taxon>rosids</taxon>
        <taxon>malvids</taxon>
        <taxon>Brassicales</taxon>
        <taxon>Brassicaceae</taxon>
        <taxon>Thlaspideae</taxon>
        <taxon>Thlaspi</taxon>
    </lineage>
</organism>
<accession>A0AAU9T6T0</accession>
<evidence type="ECO:0000313" key="3">
    <source>
        <dbReference type="Proteomes" id="UP000836841"/>
    </source>
</evidence>
<evidence type="ECO:0000313" key="2">
    <source>
        <dbReference type="EMBL" id="CAH2080048.1"/>
    </source>
</evidence>
<dbReference type="Pfam" id="PF01582">
    <property type="entry name" value="TIR"/>
    <property type="match status" value="1"/>
</dbReference>
<sequence>MHKVIPVFYQVTPTNVKRLKGEFGDNFRDREFEFESDEPKIKRWKEALAYVSHKFALTFDEKSALEIEFVNNIVKEVLKKLQDIYAVERSSSSR</sequence>
<dbReference type="EMBL" id="OU466863">
    <property type="protein sequence ID" value="CAH2080048.1"/>
    <property type="molecule type" value="Genomic_DNA"/>
</dbReference>
<dbReference type="InterPro" id="IPR035897">
    <property type="entry name" value="Toll_tir_struct_dom_sf"/>
</dbReference>
<dbReference type="AlphaFoldDB" id="A0AAU9T6T0"/>
<dbReference type="Proteomes" id="UP000836841">
    <property type="component" value="Chromosome 7"/>
</dbReference>
<keyword evidence="3" id="KW-1185">Reference proteome</keyword>
<dbReference type="Gene3D" id="3.40.50.10140">
    <property type="entry name" value="Toll/interleukin-1 receptor homology (TIR) domain"/>
    <property type="match status" value="1"/>
</dbReference>
<name>A0AAU9T6T0_THLAR</name>
<dbReference type="SUPFAM" id="SSF52200">
    <property type="entry name" value="Toll/Interleukin receptor TIR domain"/>
    <property type="match status" value="1"/>
</dbReference>
<proteinExistence type="predicted"/>
<protein>
    <recommendedName>
        <fullName evidence="1">TIR domain-containing protein</fullName>
    </recommendedName>
</protein>
<reference evidence="2 3" key="1">
    <citation type="submission" date="2022-03" db="EMBL/GenBank/DDBJ databases">
        <authorList>
            <person name="Nunn A."/>
            <person name="Chopra R."/>
            <person name="Nunn A."/>
            <person name="Contreras Garrido A."/>
        </authorList>
    </citation>
    <scope>NUCLEOTIDE SEQUENCE [LARGE SCALE GENOMIC DNA]</scope>
</reference>
<evidence type="ECO:0000259" key="1">
    <source>
        <dbReference type="Pfam" id="PF01582"/>
    </source>
</evidence>
<gene>
    <name evidence="2" type="ORF">TAV2_LOCUS23208</name>
</gene>
<feature type="domain" description="TIR" evidence="1">
    <location>
        <begin position="3"/>
        <end position="86"/>
    </location>
</feature>
<dbReference type="GO" id="GO:0007165">
    <property type="term" value="P:signal transduction"/>
    <property type="evidence" value="ECO:0007669"/>
    <property type="project" value="InterPro"/>
</dbReference>